<evidence type="ECO:0000313" key="3">
    <source>
        <dbReference type="Proteomes" id="UP000078237"/>
    </source>
</evidence>
<dbReference type="PANTHER" id="PTHR36681:SF3">
    <property type="entry name" value="NUCLEAR GTPASE, GERMINAL CENTER-ASSOCIATED, TANDEM DUPLICATE 3"/>
    <property type="match status" value="1"/>
</dbReference>
<comment type="caution">
    <text evidence="2">The sequence shown here is derived from an EMBL/GenBank/DDBJ whole genome shotgun (WGS) entry which is preliminary data.</text>
</comment>
<evidence type="ECO:0000256" key="1">
    <source>
        <dbReference type="SAM" id="Coils"/>
    </source>
</evidence>
<dbReference type="Proteomes" id="UP000078237">
    <property type="component" value="Unassembled WGS sequence"/>
</dbReference>
<dbReference type="OrthoDB" id="4580950at2759"/>
<name>A0A175WER9_9PEZI</name>
<sequence length="517" mass="59340">MRMDGKCEGHNFCIVLSKTDDIDPNATAKREGWPKKLKAIADLQAKVQEYDAAIKARKPMVDNLRKAKNDAKGDCEKKSIETKLKKLDKVKKRHTRDKKRWRAEIRNARGANFHYAIQARNPVLEKRILDHLRQRHATFLSHSPGASTGFAPTKIFPVSMKAYWGLREEENASLVEGFPTAAYTGIPALATWLRDVTIPYRERHVISLLSRYRELLGNVQTWSDNGCERNKVRLSTEQVKAEVLDPICSQLLHNLQSYDLTLKKQIAACDPLTNKQNALKQCVQHCNERVMRWVLKDPDNANSILRMHPLTFSAIVKRHGGEFLSRSGGGKQKYHWMEDMIPANVKINEKWDKQIKALTANLTKEFPDMKKYIMDRSGSFSAIKAEVRDLVSEALIDISRTSAQGHPNLTERMAEKWEPSFRLPQKEKPGKGVIKRRHERLMKHSAKNGNKIYRESVTGMEGELKAHFETSPATLEAAWRRGIERLRAQTFHVLLNKVDLQKQVRGTLMKWTILIMI</sequence>
<keyword evidence="1" id="KW-0175">Coiled coil</keyword>
<proteinExistence type="predicted"/>
<gene>
    <name evidence="2" type="ORF">MMYC01_200958</name>
</gene>
<feature type="coiled-coil region" evidence="1">
    <location>
        <begin position="77"/>
        <end position="111"/>
    </location>
</feature>
<organism evidence="2 3">
    <name type="scientific">Madurella mycetomatis</name>
    <dbReference type="NCBI Taxonomy" id="100816"/>
    <lineage>
        <taxon>Eukaryota</taxon>
        <taxon>Fungi</taxon>
        <taxon>Dikarya</taxon>
        <taxon>Ascomycota</taxon>
        <taxon>Pezizomycotina</taxon>
        <taxon>Sordariomycetes</taxon>
        <taxon>Sordariomycetidae</taxon>
        <taxon>Sordariales</taxon>
        <taxon>Sordariales incertae sedis</taxon>
        <taxon>Madurella</taxon>
    </lineage>
</organism>
<accession>A0A175WER9</accession>
<dbReference type="EMBL" id="LCTW02000020">
    <property type="protein sequence ID" value="KXX82146.1"/>
    <property type="molecule type" value="Genomic_DNA"/>
</dbReference>
<reference evidence="2 3" key="1">
    <citation type="journal article" date="2016" name="Genome Announc.">
        <title>Genome Sequence of Madurella mycetomatis mm55, Isolated from a Human Mycetoma Case in Sudan.</title>
        <authorList>
            <person name="Smit S."/>
            <person name="Derks M.F."/>
            <person name="Bervoets S."/>
            <person name="Fahal A."/>
            <person name="van Leeuwen W."/>
            <person name="van Belkum A."/>
            <person name="van de Sande W.W."/>
        </authorList>
    </citation>
    <scope>NUCLEOTIDE SEQUENCE [LARGE SCALE GENOMIC DNA]</scope>
    <source>
        <strain evidence="3">mm55</strain>
    </source>
</reference>
<protein>
    <submittedName>
        <fullName evidence="2">Uncharacterized protein</fullName>
    </submittedName>
</protein>
<dbReference type="VEuPathDB" id="FungiDB:MMYC01_200958"/>
<dbReference type="AlphaFoldDB" id="A0A175WER9"/>
<dbReference type="PANTHER" id="PTHR36681">
    <property type="entry name" value="NUCLEAR GTPASE, GERMINAL CENTER-ASSOCIATED, TANDEM DUPLICATE 3"/>
    <property type="match status" value="1"/>
</dbReference>
<evidence type="ECO:0000313" key="2">
    <source>
        <dbReference type="EMBL" id="KXX82146.1"/>
    </source>
</evidence>
<keyword evidence="3" id="KW-1185">Reference proteome</keyword>